<name>A0A6S7BAU2_9BURK</name>
<dbReference type="InterPro" id="IPR023187">
    <property type="entry name" value="Tscrpt_reg_MarR-type_CS"/>
</dbReference>
<accession>A0A6S7BAU2</accession>
<dbReference type="PRINTS" id="PR00598">
    <property type="entry name" value="HTHMARR"/>
</dbReference>
<evidence type="ECO:0000313" key="6">
    <source>
        <dbReference type="Proteomes" id="UP000494115"/>
    </source>
</evidence>
<protein>
    <submittedName>
        <fullName evidence="5">Transcriptional regulator SlyA</fullName>
    </submittedName>
</protein>
<evidence type="ECO:0000313" key="5">
    <source>
        <dbReference type="EMBL" id="CAB3784072.1"/>
    </source>
</evidence>
<evidence type="ECO:0000256" key="3">
    <source>
        <dbReference type="ARBA" id="ARBA00023163"/>
    </source>
</evidence>
<dbReference type="Pfam" id="PF12802">
    <property type="entry name" value="MarR_2"/>
    <property type="match status" value="1"/>
</dbReference>
<reference evidence="5 6" key="1">
    <citation type="submission" date="2020-04" db="EMBL/GenBank/DDBJ databases">
        <authorList>
            <person name="De Canck E."/>
        </authorList>
    </citation>
    <scope>NUCLEOTIDE SEQUENCE [LARGE SCALE GENOMIC DNA]</scope>
    <source>
        <strain evidence="5 6">LMG 28138</strain>
    </source>
</reference>
<dbReference type="GO" id="GO:0003700">
    <property type="term" value="F:DNA-binding transcription factor activity"/>
    <property type="evidence" value="ECO:0007669"/>
    <property type="project" value="InterPro"/>
</dbReference>
<dbReference type="SUPFAM" id="SSF46785">
    <property type="entry name" value="Winged helix' DNA-binding domain"/>
    <property type="match status" value="1"/>
</dbReference>
<dbReference type="PANTHER" id="PTHR42756">
    <property type="entry name" value="TRANSCRIPTIONAL REGULATOR, MARR"/>
    <property type="match status" value="1"/>
</dbReference>
<dbReference type="InterPro" id="IPR000835">
    <property type="entry name" value="HTH_MarR-typ"/>
</dbReference>
<keyword evidence="3" id="KW-0804">Transcription</keyword>
<keyword evidence="1" id="KW-0805">Transcription regulation</keyword>
<dbReference type="PANTHER" id="PTHR42756:SF1">
    <property type="entry name" value="TRANSCRIPTIONAL REPRESSOR OF EMRAB OPERON"/>
    <property type="match status" value="1"/>
</dbReference>
<dbReference type="GO" id="GO:0003677">
    <property type="term" value="F:DNA binding"/>
    <property type="evidence" value="ECO:0007669"/>
    <property type="project" value="UniProtKB-KW"/>
</dbReference>
<dbReference type="InterPro" id="IPR036390">
    <property type="entry name" value="WH_DNA-bd_sf"/>
</dbReference>
<evidence type="ECO:0000256" key="2">
    <source>
        <dbReference type="ARBA" id="ARBA00023125"/>
    </source>
</evidence>
<gene>
    <name evidence="5" type="primary">slyA_2</name>
    <name evidence="5" type="ORF">LMG28138_01730</name>
</gene>
<feature type="domain" description="HTH marR-type" evidence="4">
    <location>
        <begin position="5"/>
        <end position="138"/>
    </location>
</feature>
<keyword evidence="2" id="KW-0238">DNA-binding</keyword>
<proteinExistence type="predicted"/>
<keyword evidence="6" id="KW-1185">Reference proteome</keyword>
<sequence length="163" mass="18225">MKLHEQRFGFLVTDVGRLVGKLFDQRAKHVLSLTCAQCRVLAYLAHNDGINQATLADLLDVTPIAIARLLDRMAERGWIERTDHPTDRRAHQLRLTAKAYATLDAAHHVGDGVRDEALAGLSDDEVIQLMQLLRKVRSNLSDRLDTVTLDTATHDTPLQERAA</sequence>
<dbReference type="AlphaFoldDB" id="A0A6S7BAU2"/>
<dbReference type="PROSITE" id="PS50995">
    <property type="entry name" value="HTH_MARR_2"/>
    <property type="match status" value="1"/>
</dbReference>
<organism evidence="5 6">
    <name type="scientific">Pararobbsia alpina</name>
    <dbReference type="NCBI Taxonomy" id="621374"/>
    <lineage>
        <taxon>Bacteria</taxon>
        <taxon>Pseudomonadati</taxon>
        <taxon>Pseudomonadota</taxon>
        <taxon>Betaproteobacteria</taxon>
        <taxon>Burkholderiales</taxon>
        <taxon>Burkholderiaceae</taxon>
        <taxon>Pararobbsia</taxon>
    </lineage>
</organism>
<evidence type="ECO:0000259" key="4">
    <source>
        <dbReference type="PROSITE" id="PS50995"/>
    </source>
</evidence>
<dbReference type="EMBL" id="CADIKM010000006">
    <property type="protein sequence ID" value="CAB3784072.1"/>
    <property type="molecule type" value="Genomic_DNA"/>
</dbReference>
<dbReference type="Gene3D" id="1.10.10.10">
    <property type="entry name" value="Winged helix-like DNA-binding domain superfamily/Winged helix DNA-binding domain"/>
    <property type="match status" value="1"/>
</dbReference>
<dbReference type="RefSeq" id="WP_175104345.1">
    <property type="nucleotide sequence ID" value="NZ_CADIKM010000006.1"/>
</dbReference>
<dbReference type="SMART" id="SM00347">
    <property type="entry name" value="HTH_MARR"/>
    <property type="match status" value="1"/>
</dbReference>
<evidence type="ECO:0000256" key="1">
    <source>
        <dbReference type="ARBA" id="ARBA00023015"/>
    </source>
</evidence>
<dbReference type="PROSITE" id="PS01117">
    <property type="entry name" value="HTH_MARR_1"/>
    <property type="match status" value="1"/>
</dbReference>
<dbReference type="Proteomes" id="UP000494115">
    <property type="component" value="Unassembled WGS sequence"/>
</dbReference>
<dbReference type="InterPro" id="IPR036388">
    <property type="entry name" value="WH-like_DNA-bd_sf"/>
</dbReference>